<accession>A0A0F9PI04</accession>
<evidence type="ECO:0000313" key="1">
    <source>
        <dbReference type="EMBL" id="KKN31460.1"/>
    </source>
</evidence>
<organism evidence="1">
    <name type="scientific">marine sediment metagenome</name>
    <dbReference type="NCBI Taxonomy" id="412755"/>
    <lineage>
        <taxon>unclassified sequences</taxon>
        <taxon>metagenomes</taxon>
        <taxon>ecological metagenomes</taxon>
    </lineage>
</organism>
<gene>
    <name evidence="1" type="ORF">LCGC14_0823730</name>
</gene>
<proteinExistence type="predicted"/>
<sequence length="71" mass="8094">MPWLKIIRAFFIVSKWSKGALKDGKVTLKEALDLAFKLSDLLGLPAKFSHYDNIPLPGDKNYQTQKTTEEK</sequence>
<reference evidence="1" key="1">
    <citation type="journal article" date="2015" name="Nature">
        <title>Complex archaea that bridge the gap between prokaryotes and eukaryotes.</title>
        <authorList>
            <person name="Spang A."/>
            <person name="Saw J.H."/>
            <person name="Jorgensen S.L."/>
            <person name="Zaremba-Niedzwiedzka K."/>
            <person name="Martijn J."/>
            <person name="Lind A.E."/>
            <person name="van Eijk R."/>
            <person name="Schleper C."/>
            <person name="Guy L."/>
            <person name="Ettema T.J."/>
        </authorList>
    </citation>
    <scope>NUCLEOTIDE SEQUENCE</scope>
</reference>
<dbReference type="EMBL" id="LAZR01002326">
    <property type="protein sequence ID" value="KKN31460.1"/>
    <property type="molecule type" value="Genomic_DNA"/>
</dbReference>
<protein>
    <submittedName>
        <fullName evidence="1">Uncharacterized protein</fullName>
    </submittedName>
</protein>
<comment type="caution">
    <text evidence="1">The sequence shown here is derived from an EMBL/GenBank/DDBJ whole genome shotgun (WGS) entry which is preliminary data.</text>
</comment>
<name>A0A0F9PI04_9ZZZZ</name>
<dbReference type="AlphaFoldDB" id="A0A0F9PI04"/>